<feature type="transmembrane region" description="Helical" evidence="1">
    <location>
        <begin position="93"/>
        <end position="110"/>
    </location>
</feature>
<evidence type="ECO:0000256" key="1">
    <source>
        <dbReference type="SAM" id="Phobius"/>
    </source>
</evidence>
<comment type="caution">
    <text evidence="2">The sequence shown here is derived from an EMBL/GenBank/DDBJ whole genome shotgun (WGS) entry which is preliminary data.</text>
</comment>
<feature type="transmembrane region" description="Helical" evidence="1">
    <location>
        <begin position="20"/>
        <end position="39"/>
    </location>
</feature>
<name>A0ABW3PAA4_9PROT</name>
<reference evidence="3" key="1">
    <citation type="journal article" date="2019" name="Int. J. Syst. Evol. Microbiol.">
        <title>The Global Catalogue of Microorganisms (GCM) 10K type strain sequencing project: providing services to taxonomists for standard genome sequencing and annotation.</title>
        <authorList>
            <consortium name="The Broad Institute Genomics Platform"/>
            <consortium name="The Broad Institute Genome Sequencing Center for Infectious Disease"/>
            <person name="Wu L."/>
            <person name="Ma J."/>
        </authorList>
    </citation>
    <scope>NUCLEOTIDE SEQUENCE [LARGE SCALE GENOMIC DNA]</scope>
    <source>
        <strain evidence="3">CCUG 58411</strain>
    </source>
</reference>
<proteinExistence type="predicted"/>
<protein>
    <submittedName>
        <fullName evidence="2">Uncharacterized protein</fullName>
    </submittedName>
</protein>
<evidence type="ECO:0000313" key="2">
    <source>
        <dbReference type="EMBL" id="MFD1121610.1"/>
    </source>
</evidence>
<keyword evidence="1" id="KW-0472">Membrane</keyword>
<organism evidence="2 3">
    <name type="scientific">Methylophilus flavus</name>
    <dbReference type="NCBI Taxonomy" id="640084"/>
    <lineage>
        <taxon>Bacteria</taxon>
        <taxon>Pseudomonadati</taxon>
        <taxon>Pseudomonadota</taxon>
        <taxon>Betaproteobacteria</taxon>
        <taxon>Nitrosomonadales</taxon>
        <taxon>Methylophilaceae</taxon>
        <taxon>Methylophilus</taxon>
    </lineage>
</organism>
<dbReference type="Proteomes" id="UP001597206">
    <property type="component" value="Unassembled WGS sequence"/>
</dbReference>
<accession>A0ABW3PAA4</accession>
<feature type="transmembrane region" description="Helical" evidence="1">
    <location>
        <begin position="51"/>
        <end position="73"/>
    </location>
</feature>
<keyword evidence="3" id="KW-1185">Reference proteome</keyword>
<sequence length="115" mass="13099">MDPNQFDKNRDIRPDGAWQLVQALITVGLIICGLIGIAVHMFGSGITPYDWWHWLTASPVNTALAILAIVVVIGFHRYNSHISNQNRRYASNLPVYLMMLVGVYFIYRLLTTGHW</sequence>
<dbReference type="RefSeq" id="WP_379030712.1">
    <property type="nucleotide sequence ID" value="NZ_JBHTLN010000001.1"/>
</dbReference>
<gene>
    <name evidence="2" type="ORF">ACFQ2T_03780</name>
</gene>
<evidence type="ECO:0000313" key="3">
    <source>
        <dbReference type="Proteomes" id="UP001597206"/>
    </source>
</evidence>
<keyword evidence="1" id="KW-0812">Transmembrane</keyword>
<dbReference type="EMBL" id="JBHTLN010000001">
    <property type="protein sequence ID" value="MFD1121610.1"/>
    <property type="molecule type" value="Genomic_DNA"/>
</dbReference>
<keyword evidence="1" id="KW-1133">Transmembrane helix</keyword>